<organism evidence="6 7">
    <name type="scientific">Arthrobacter pityocampae</name>
    <dbReference type="NCBI Taxonomy" id="547334"/>
    <lineage>
        <taxon>Bacteria</taxon>
        <taxon>Bacillati</taxon>
        <taxon>Actinomycetota</taxon>
        <taxon>Actinomycetes</taxon>
        <taxon>Micrococcales</taxon>
        <taxon>Micrococcaceae</taxon>
        <taxon>Arthrobacter</taxon>
    </lineage>
</organism>
<evidence type="ECO:0000256" key="1">
    <source>
        <dbReference type="ARBA" id="ARBA00009481"/>
    </source>
</evidence>
<keyword evidence="7" id="KW-1185">Reference proteome</keyword>
<keyword evidence="3 6" id="KW-0808">Transferase</keyword>
<dbReference type="Pfam" id="PF00534">
    <property type="entry name" value="Glycos_transf_1"/>
    <property type="match status" value="1"/>
</dbReference>
<dbReference type="OrthoDB" id="8878585at2"/>
<proteinExistence type="inferred from homology"/>
<gene>
    <name evidence="6" type="ORF">C4K88_07775</name>
</gene>
<evidence type="ECO:0000313" key="7">
    <source>
        <dbReference type="Proteomes" id="UP000239297"/>
    </source>
</evidence>
<dbReference type="PANTHER" id="PTHR12526">
    <property type="entry name" value="GLYCOSYLTRANSFERASE"/>
    <property type="match status" value="1"/>
</dbReference>
<dbReference type="SUPFAM" id="SSF53756">
    <property type="entry name" value="UDP-Glycosyltransferase/glycogen phosphorylase"/>
    <property type="match status" value="1"/>
</dbReference>
<feature type="domain" description="Glycosyltransferase subfamily 4-like N-terminal" evidence="5">
    <location>
        <begin position="19"/>
        <end position="182"/>
    </location>
</feature>
<name>A0A2S5IYG2_9MICC</name>
<evidence type="ECO:0000259" key="5">
    <source>
        <dbReference type="Pfam" id="PF13439"/>
    </source>
</evidence>
<accession>A0A2S5IYG2</accession>
<dbReference type="GO" id="GO:0016757">
    <property type="term" value="F:glycosyltransferase activity"/>
    <property type="evidence" value="ECO:0007669"/>
    <property type="project" value="UniProtKB-KW"/>
</dbReference>
<keyword evidence="2" id="KW-0328">Glycosyltransferase</keyword>
<dbReference type="PANTHER" id="PTHR12526:SF640">
    <property type="entry name" value="COLANIC ACID BIOSYNTHESIS GLYCOSYLTRANSFERASE WCAL-RELATED"/>
    <property type="match status" value="1"/>
</dbReference>
<comment type="caution">
    <text evidence="6">The sequence shown here is derived from an EMBL/GenBank/DDBJ whole genome shotgun (WGS) entry which is preliminary data.</text>
</comment>
<dbReference type="AlphaFoldDB" id="A0A2S5IYG2"/>
<sequence length="387" mass="41542">MDVTGRKVVIAHPSADLYGSDRMMLETLDGLVRSGADVVVVVPTEGPLTAHVRARGAEPLVVKTLVLRKNLLSPRGALSLLVQSAQSIVAIARFLARYKPDVVYVSTVSIPWWPVLARLAGCRVLVHVHEAEGHVRPVIRYLLALPLLFSSVVIANSRYTIRVLARSLPGKASRAQLVYNGVAGPQSVREPRAQLVEPVKLMYFGRISHRKGVDVAIDAVAELRRRGRGVQLDIVGAVFGGNEAYAHSLADRISRKGLQSSVRMVGFREDIWDLVADSDIVLVPARLDESFGNTVVEAMLAARPAVVSAMPGLLEAGSGYGSVQFVEPDDAGLVASAVEAVIDDWSRWSALAVEDSRRAQEHHAPTRYRDAVVALIAGTGAGVGTPG</sequence>
<dbReference type="InterPro" id="IPR028098">
    <property type="entry name" value="Glyco_trans_4-like_N"/>
</dbReference>
<dbReference type="EMBL" id="PRKW01000003">
    <property type="protein sequence ID" value="PPB49577.1"/>
    <property type="molecule type" value="Genomic_DNA"/>
</dbReference>
<evidence type="ECO:0000256" key="2">
    <source>
        <dbReference type="ARBA" id="ARBA00022676"/>
    </source>
</evidence>
<evidence type="ECO:0000313" key="6">
    <source>
        <dbReference type="EMBL" id="PPB49577.1"/>
    </source>
</evidence>
<dbReference type="Gene3D" id="3.40.50.2000">
    <property type="entry name" value="Glycogen Phosphorylase B"/>
    <property type="match status" value="2"/>
</dbReference>
<comment type="similarity">
    <text evidence="1">Belongs to the glycosyltransferase group 1 family. Glycosyltransferase 4 subfamily.</text>
</comment>
<evidence type="ECO:0000256" key="3">
    <source>
        <dbReference type="ARBA" id="ARBA00022679"/>
    </source>
</evidence>
<dbReference type="Proteomes" id="UP000239297">
    <property type="component" value="Unassembled WGS sequence"/>
</dbReference>
<feature type="domain" description="Glycosyl transferase family 1" evidence="4">
    <location>
        <begin position="197"/>
        <end position="345"/>
    </location>
</feature>
<dbReference type="InterPro" id="IPR001296">
    <property type="entry name" value="Glyco_trans_1"/>
</dbReference>
<dbReference type="Pfam" id="PF13439">
    <property type="entry name" value="Glyco_transf_4"/>
    <property type="match status" value="1"/>
</dbReference>
<evidence type="ECO:0000259" key="4">
    <source>
        <dbReference type="Pfam" id="PF00534"/>
    </source>
</evidence>
<protein>
    <submittedName>
        <fullName evidence="6">Glycosyl transferase family 1</fullName>
    </submittedName>
</protein>
<reference evidence="6 7" key="1">
    <citation type="journal article" date="2014" name="Int. J. Syst. Evol. Microbiol.">
        <title>Arthrobacter pityocampae sp. nov., isolated from Thaumetopoea pityocampa (Lep., Thaumetopoeidae).</title>
        <authorList>
            <person name="Ince I.A."/>
            <person name="Demirbag Z."/>
            <person name="Kati H."/>
        </authorList>
    </citation>
    <scope>NUCLEOTIDE SEQUENCE [LARGE SCALE GENOMIC DNA]</scope>
    <source>
        <strain evidence="6 7">Tp2</strain>
    </source>
</reference>